<comment type="similarity">
    <text evidence="1">Belongs to the short-chain dehydrogenases/reductases (SDR) family.</text>
</comment>
<dbReference type="AlphaFoldDB" id="A0A2T7TDH2"/>
<dbReference type="PANTHER" id="PTHR42760">
    <property type="entry name" value="SHORT-CHAIN DEHYDROGENASES/REDUCTASES FAMILY MEMBER"/>
    <property type="match status" value="1"/>
</dbReference>
<evidence type="ECO:0000256" key="2">
    <source>
        <dbReference type="ARBA" id="ARBA00023002"/>
    </source>
</evidence>
<dbReference type="PRINTS" id="PR00080">
    <property type="entry name" value="SDRFAMILY"/>
</dbReference>
<dbReference type="PRINTS" id="PR00081">
    <property type="entry name" value="GDHRDH"/>
</dbReference>
<proteinExistence type="inferred from homology"/>
<dbReference type="Gene3D" id="3.40.50.720">
    <property type="entry name" value="NAD(P)-binding Rossmann-like Domain"/>
    <property type="match status" value="1"/>
</dbReference>
<organism evidence="3 4">
    <name type="scientific">Streptomyces scopuliridis RB72</name>
    <dbReference type="NCBI Taxonomy" id="1440053"/>
    <lineage>
        <taxon>Bacteria</taxon>
        <taxon>Bacillati</taxon>
        <taxon>Actinomycetota</taxon>
        <taxon>Actinomycetes</taxon>
        <taxon>Kitasatosporales</taxon>
        <taxon>Streptomycetaceae</taxon>
        <taxon>Streptomyces</taxon>
    </lineage>
</organism>
<name>A0A2T7TDH2_9ACTN</name>
<dbReference type="SUPFAM" id="SSF51735">
    <property type="entry name" value="NAD(P)-binding Rossmann-fold domains"/>
    <property type="match status" value="1"/>
</dbReference>
<evidence type="ECO:0000313" key="3">
    <source>
        <dbReference type="EMBL" id="PVE13210.1"/>
    </source>
</evidence>
<dbReference type="GO" id="GO:0016616">
    <property type="term" value="F:oxidoreductase activity, acting on the CH-OH group of donors, NAD or NADP as acceptor"/>
    <property type="evidence" value="ECO:0007669"/>
    <property type="project" value="TreeGrafter"/>
</dbReference>
<keyword evidence="2" id="KW-0560">Oxidoreductase</keyword>
<comment type="caution">
    <text evidence="3">The sequence shown here is derived from an EMBL/GenBank/DDBJ whole genome shotgun (WGS) entry which is preliminary data.</text>
</comment>
<dbReference type="PANTHER" id="PTHR42760:SF133">
    <property type="entry name" value="3-OXOACYL-[ACYL-CARRIER-PROTEIN] REDUCTASE"/>
    <property type="match status" value="1"/>
</dbReference>
<dbReference type="Proteomes" id="UP000245992">
    <property type="component" value="Unassembled WGS sequence"/>
</dbReference>
<dbReference type="InterPro" id="IPR002347">
    <property type="entry name" value="SDR_fam"/>
</dbReference>
<dbReference type="InterPro" id="IPR036291">
    <property type="entry name" value="NAD(P)-bd_dom_sf"/>
</dbReference>
<dbReference type="NCBIfam" id="NF005095">
    <property type="entry name" value="PRK06523.1"/>
    <property type="match status" value="1"/>
</dbReference>
<dbReference type="Pfam" id="PF13561">
    <property type="entry name" value="adh_short_C2"/>
    <property type="match status" value="1"/>
</dbReference>
<protein>
    <submittedName>
        <fullName evidence="3">Short-chain dehydrogenase</fullName>
    </submittedName>
</protein>
<accession>A0A2T7TDH2</accession>
<evidence type="ECO:0000313" key="4">
    <source>
        <dbReference type="Proteomes" id="UP000245992"/>
    </source>
</evidence>
<dbReference type="EMBL" id="AZSP01000037">
    <property type="protein sequence ID" value="PVE13210.1"/>
    <property type="molecule type" value="Genomic_DNA"/>
</dbReference>
<dbReference type="STRING" id="1440053.GCA_000718095_05441"/>
<gene>
    <name evidence="3" type="ORF">Y717_20925</name>
</gene>
<keyword evidence="4" id="KW-1185">Reference proteome</keyword>
<dbReference type="RefSeq" id="WP_030354402.1">
    <property type="nucleotide sequence ID" value="NZ_AZSP01000037.1"/>
</dbReference>
<dbReference type="OrthoDB" id="8959163at2"/>
<evidence type="ECO:0000256" key="1">
    <source>
        <dbReference type="ARBA" id="ARBA00006484"/>
    </source>
</evidence>
<reference evidence="3 4" key="1">
    <citation type="submission" date="2013-12" db="EMBL/GenBank/DDBJ databases">
        <title>Annotated genome of Streptomyces scopuliridis.</title>
        <authorList>
            <person name="Olson J.B."/>
        </authorList>
    </citation>
    <scope>NUCLEOTIDE SEQUENCE [LARGE SCALE GENOMIC DNA]</scope>
    <source>
        <strain evidence="3 4">RB72</strain>
    </source>
</reference>
<sequence>MTAAKTSDDWAAGESLHGRRVLVTGGTQGLGAQIVARLARAGATVMTTARTTPDNLHDPELFVAADLSTTAGVETVVARVRERLGGVDVLINNVGASLTAGGFADIDDGQWAQILDTALMAAVRLDRALVPDMVAAGRGVVLHVTTIQRRMPLTDVRLGGPDDVPQNSIPLTAAKAALTAYSKGLATEVAPSGVRVNTVAPGFIQKPAIEEIADQIAAVTGSDRTTVLRQFAHAMVPGGIPLGRPVTTAEIAELIAFLVSDRAPSIIGAEHVIDGGTLPVI</sequence>